<gene>
    <name evidence="2" type="primary">LOC113496603</name>
</gene>
<dbReference type="SUPFAM" id="SSF56219">
    <property type="entry name" value="DNase I-like"/>
    <property type="match status" value="1"/>
</dbReference>
<proteinExistence type="predicted"/>
<reference evidence="2" key="1">
    <citation type="submission" date="2025-08" db="UniProtKB">
        <authorList>
            <consortium name="RefSeq"/>
        </authorList>
    </citation>
    <scope>IDENTIFICATION</scope>
</reference>
<organism evidence="1 2">
    <name type="scientific">Trichoplusia ni</name>
    <name type="common">Cabbage looper</name>
    <dbReference type="NCBI Taxonomy" id="7111"/>
    <lineage>
        <taxon>Eukaryota</taxon>
        <taxon>Metazoa</taxon>
        <taxon>Ecdysozoa</taxon>
        <taxon>Arthropoda</taxon>
        <taxon>Hexapoda</taxon>
        <taxon>Insecta</taxon>
        <taxon>Pterygota</taxon>
        <taxon>Neoptera</taxon>
        <taxon>Endopterygota</taxon>
        <taxon>Lepidoptera</taxon>
        <taxon>Glossata</taxon>
        <taxon>Ditrysia</taxon>
        <taxon>Noctuoidea</taxon>
        <taxon>Noctuidae</taxon>
        <taxon>Plusiinae</taxon>
        <taxon>Trichoplusia</taxon>
    </lineage>
</organism>
<dbReference type="PANTHER" id="PTHR19446">
    <property type="entry name" value="REVERSE TRANSCRIPTASES"/>
    <property type="match status" value="1"/>
</dbReference>
<name>A0A7E5VU52_TRINI</name>
<keyword evidence="1" id="KW-1185">Reference proteome</keyword>
<dbReference type="GO" id="GO:0071897">
    <property type="term" value="P:DNA biosynthetic process"/>
    <property type="evidence" value="ECO:0007669"/>
    <property type="project" value="UniProtKB-ARBA"/>
</dbReference>
<dbReference type="RefSeq" id="XP_026731676.1">
    <property type="nucleotide sequence ID" value="XM_026875875.1"/>
</dbReference>
<dbReference type="InterPro" id="IPR036691">
    <property type="entry name" value="Endo/exonu/phosph_ase_sf"/>
</dbReference>
<accession>A0A7E5VU52</accession>
<dbReference type="SUPFAM" id="SSF56672">
    <property type="entry name" value="DNA/RNA polymerases"/>
    <property type="match status" value="1"/>
</dbReference>
<dbReference type="KEGG" id="tnl:113496603"/>
<evidence type="ECO:0000313" key="1">
    <source>
        <dbReference type="Proteomes" id="UP000322000"/>
    </source>
</evidence>
<dbReference type="GeneID" id="113496603"/>
<dbReference type="AlphaFoldDB" id="A0A7E5VU52"/>
<protein>
    <submittedName>
        <fullName evidence="2">Uncharacterized protein LOC113496603</fullName>
    </submittedName>
</protein>
<sequence length="279" mass="31167">MCRFSDIIALQETWLLPDEIQYLSTIDRKFSSTGTSAVDTAAGLLRGRPYGGVALLWRSDVFQNVSVIQCNNPRVCAIKIVTNDRPIVVISVYMPTDSPDNLSDFTDCLGTLGPSGEMLNAEKPEGKVGLRFRAKDVENVIRHMSRGKSPGHDGLSIEHLQYGGAHISRVLSLFCNLCMSHSYLPPDLIKTIVIPVVKNKSGDMSDLGNYRPISLATIIAKVLDRLLEIQLNKHLQIHDNQFGFRPKLSTECAIMCLKQTVRYYTDRGTPIYACFFRPF</sequence>
<dbReference type="Proteomes" id="UP000322000">
    <property type="component" value="Chromosome 8"/>
</dbReference>
<dbReference type="InterPro" id="IPR043502">
    <property type="entry name" value="DNA/RNA_pol_sf"/>
</dbReference>
<dbReference type="InParanoid" id="A0A7E5VU52"/>
<dbReference type="Gene3D" id="3.60.10.10">
    <property type="entry name" value="Endonuclease/exonuclease/phosphatase"/>
    <property type="match status" value="1"/>
</dbReference>
<evidence type="ECO:0000313" key="2">
    <source>
        <dbReference type="RefSeq" id="XP_026731676.1"/>
    </source>
</evidence>
<dbReference type="OrthoDB" id="7476844at2759"/>